<proteinExistence type="inferred from homology"/>
<dbReference type="Gene3D" id="3.40.50.1010">
    <property type="entry name" value="5'-nuclease"/>
    <property type="match status" value="1"/>
</dbReference>
<dbReference type="InterPro" id="IPR006085">
    <property type="entry name" value="XPG_DNA_repair_N"/>
</dbReference>
<dbReference type="Pfam" id="PF00752">
    <property type="entry name" value="XPG_N"/>
    <property type="match status" value="1"/>
</dbReference>
<protein>
    <recommendedName>
        <fullName evidence="3">XPG N-terminal domain-containing protein</fullName>
    </recommendedName>
</protein>
<reference evidence="4" key="1">
    <citation type="submission" date="2021-01" db="UniProtKB">
        <authorList>
            <consortium name="EnsemblMetazoa"/>
        </authorList>
    </citation>
    <scope>IDENTIFICATION</scope>
</reference>
<dbReference type="InterPro" id="IPR029060">
    <property type="entry name" value="PIN-like_dom_sf"/>
</dbReference>
<dbReference type="Pfam" id="PF12813">
    <property type="entry name" value="XPG_I_2"/>
    <property type="match status" value="1"/>
</dbReference>
<organism evidence="4 5">
    <name type="scientific">Clytia hemisphaerica</name>
    <dbReference type="NCBI Taxonomy" id="252671"/>
    <lineage>
        <taxon>Eukaryota</taxon>
        <taxon>Metazoa</taxon>
        <taxon>Cnidaria</taxon>
        <taxon>Hydrozoa</taxon>
        <taxon>Hydroidolina</taxon>
        <taxon>Leptothecata</taxon>
        <taxon>Obeliida</taxon>
        <taxon>Clytiidae</taxon>
        <taxon>Clytia</taxon>
    </lineage>
</organism>
<dbReference type="OrthoDB" id="6022536at2759"/>
<dbReference type="SMART" id="SM00485">
    <property type="entry name" value="XPGN"/>
    <property type="match status" value="1"/>
</dbReference>
<dbReference type="PANTHER" id="PTHR15665">
    <property type="entry name" value="ASTEROID PROTEIN"/>
    <property type="match status" value="1"/>
</dbReference>
<name>A0A7M5XAY5_9CNID</name>
<dbReference type="Proteomes" id="UP000594262">
    <property type="component" value="Unplaced"/>
</dbReference>
<evidence type="ECO:0000259" key="3">
    <source>
        <dbReference type="SMART" id="SM00485"/>
    </source>
</evidence>
<dbReference type="GO" id="GO:0004518">
    <property type="term" value="F:nuclease activity"/>
    <property type="evidence" value="ECO:0007669"/>
    <property type="project" value="InterPro"/>
</dbReference>
<accession>A0A7M5XAY5</accession>
<dbReference type="EnsemblMetazoa" id="CLYHEMT020489.1">
    <property type="protein sequence ID" value="CLYHEMP020489.1"/>
    <property type="gene ID" value="CLYHEMG020489"/>
</dbReference>
<comment type="similarity">
    <text evidence="1">Belongs to the asteroid family.</text>
</comment>
<feature type="region of interest" description="Disordered" evidence="2">
    <location>
        <begin position="569"/>
        <end position="646"/>
    </location>
</feature>
<feature type="compositionally biased region" description="Basic residues" evidence="2">
    <location>
        <begin position="574"/>
        <end position="591"/>
    </location>
</feature>
<feature type="compositionally biased region" description="Polar residues" evidence="2">
    <location>
        <begin position="616"/>
        <end position="646"/>
    </location>
</feature>
<keyword evidence="5" id="KW-1185">Reference proteome</keyword>
<dbReference type="RefSeq" id="XP_066922628.1">
    <property type="nucleotide sequence ID" value="XM_067066527.1"/>
</dbReference>
<dbReference type="AlphaFoldDB" id="A0A7M5XAY5"/>
<dbReference type="GeneID" id="136809963"/>
<feature type="domain" description="XPG N-terminal" evidence="3">
    <location>
        <begin position="1"/>
        <end position="101"/>
    </location>
</feature>
<dbReference type="InterPro" id="IPR039436">
    <property type="entry name" value="Asteroid_dom"/>
</dbReference>
<sequence>MGISGLTSYINNLQQTMFKERIKLNSSCLVIDGFALFYALMKTARRREFGGDYDLLREHLNIFFSKLSKMDIQVYVVLDGGNNIDLKKATIEKRKVQMIEKVTEFNRLGLGYRQIGDLPIPLLSMSLFREVMEIHENVKYIVCDQEADLLVASLANQLDGYVVTNDSDFFLLDLKKGLITITSLCDSIKQSQPYCTIYKQQNLSQYLGISPDLLPIIALVLGNDYSVDCYRLQLLSLMGIQPRDKIDVKIEHIMKYLKGAVSVDRLLQTLCCGNEEMQSQLSKELEEYNVHQFDGLSQEYIGYFETQQKETAARNFFDSKNKLKNFIDQLVRAGLIDACVLDLLNYKTHFVNVQCELIAKRCTSVCSSVLRRYLYGMLLKQDEIVVEYTRSGQQYRPKMVRPSNDLPSLDELWSRSEEERQSFFLDLLDIPLEGRGAIISPAHQSSLFIITLQYFTQVHSTSEDQTNAFLEMHLILRNGNRCFDVPHLDQAMLHVYSSFHTVFYYINLINTLLGEPFVTPKASQLMSGSVFQSLCQRGNKDFKADYAKEDLTDLETYQNFILPNMMDKVQPRSSSKKNNQHHHHHHRHHQGLKNSQLSNDVLPRKPASQSGRKKSTFPSTNKKPSAQASNKKPSNRFQLLSLSDDE</sequence>
<evidence type="ECO:0000313" key="4">
    <source>
        <dbReference type="EnsemblMetazoa" id="CLYHEMP020489.1"/>
    </source>
</evidence>
<dbReference type="PANTHER" id="PTHR15665:SF1">
    <property type="entry name" value="PROTEIN ASTEROID HOMOLOG 1"/>
    <property type="match status" value="1"/>
</dbReference>
<evidence type="ECO:0000256" key="2">
    <source>
        <dbReference type="SAM" id="MobiDB-lite"/>
    </source>
</evidence>
<evidence type="ECO:0000256" key="1">
    <source>
        <dbReference type="ARBA" id="ARBA00007398"/>
    </source>
</evidence>
<dbReference type="InterPro" id="IPR026832">
    <property type="entry name" value="Asteroid"/>
</dbReference>
<dbReference type="SUPFAM" id="SSF88723">
    <property type="entry name" value="PIN domain-like"/>
    <property type="match status" value="1"/>
</dbReference>
<evidence type="ECO:0000313" key="5">
    <source>
        <dbReference type="Proteomes" id="UP000594262"/>
    </source>
</evidence>